<evidence type="ECO:0000313" key="2">
    <source>
        <dbReference type="EMBL" id="SFD20391.1"/>
    </source>
</evidence>
<feature type="transmembrane region" description="Helical" evidence="1">
    <location>
        <begin position="43"/>
        <end position="61"/>
    </location>
</feature>
<sequence>MEWAKKGNQGEYMAFYSIAFSMAHIFGHKASMQMVNDWGFDNTWYMVTTIGAFCVILLLILKSHLNLKVKLLK</sequence>
<dbReference type="Proteomes" id="UP000199439">
    <property type="component" value="Unassembled WGS sequence"/>
</dbReference>
<dbReference type="SUPFAM" id="SSF103473">
    <property type="entry name" value="MFS general substrate transporter"/>
    <property type="match status" value="1"/>
</dbReference>
<name>A0A1I1QE69_9FLAO</name>
<dbReference type="RefSeq" id="WP_175473554.1">
    <property type="nucleotide sequence ID" value="NZ_FOMI01000006.1"/>
</dbReference>
<keyword evidence="3" id="KW-1185">Reference proteome</keyword>
<dbReference type="AlphaFoldDB" id="A0A1I1QE69"/>
<keyword evidence="1" id="KW-1133">Transmembrane helix</keyword>
<dbReference type="STRING" id="870482.SAMN04487987_10673"/>
<evidence type="ECO:0000256" key="1">
    <source>
        <dbReference type="SAM" id="Phobius"/>
    </source>
</evidence>
<dbReference type="InterPro" id="IPR036259">
    <property type="entry name" value="MFS_trans_sf"/>
</dbReference>
<organism evidence="2 3">
    <name type="scientific">Algibacter pectinivorans</name>
    <dbReference type="NCBI Taxonomy" id="870482"/>
    <lineage>
        <taxon>Bacteria</taxon>
        <taxon>Pseudomonadati</taxon>
        <taxon>Bacteroidota</taxon>
        <taxon>Flavobacteriia</taxon>
        <taxon>Flavobacteriales</taxon>
        <taxon>Flavobacteriaceae</taxon>
        <taxon>Algibacter</taxon>
    </lineage>
</organism>
<keyword evidence="1" id="KW-0812">Transmembrane</keyword>
<keyword evidence="1" id="KW-0472">Membrane</keyword>
<protein>
    <recommendedName>
        <fullName evidence="4">MFS transporter</fullName>
    </recommendedName>
</protein>
<evidence type="ECO:0008006" key="4">
    <source>
        <dbReference type="Google" id="ProtNLM"/>
    </source>
</evidence>
<dbReference type="EMBL" id="FOMI01000006">
    <property type="protein sequence ID" value="SFD20391.1"/>
    <property type="molecule type" value="Genomic_DNA"/>
</dbReference>
<evidence type="ECO:0000313" key="3">
    <source>
        <dbReference type="Proteomes" id="UP000199439"/>
    </source>
</evidence>
<proteinExistence type="predicted"/>
<reference evidence="3" key="1">
    <citation type="submission" date="2016-10" db="EMBL/GenBank/DDBJ databases">
        <authorList>
            <person name="Varghese N."/>
            <person name="Submissions S."/>
        </authorList>
    </citation>
    <scope>NUCLEOTIDE SEQUENCE [LARGE SCALE GENOMIC DNA]</scope>
    <source>
        <strain evidence="3">DSM 25730</strain>
    </source>
</reference>
<feature type="transmembrane region" description="Helical" evidence="1">
    <location>
        <begin position="12"/>
        <end position="31"/>
    </location>
</feature>
<accession>A0A1I1QE69</accession>
<gene>
    <name evidence="2" type="ORF">SAMN04487987_10673</name>
</gene>